<protein>
    <submittedName>
        <fullName evidence="1">Uncharacterized protein</fullName>
    </submittedName>
</protein>
<organism evidence="1 2">
    <name type="scientific">Rubroshorea leprosula</name>
    <dbReference type="NCBI Taxonomy" id="152421"/>
    <lineage>
        <taxon>Eukaryota</taxon>
        <taxon>Viridiplantae</taxon>
        <taxon>Streptophyta</taxon>
        <taxon>Embryophyta</taxon>
        <taxon>Tracheophyta</taxon>
        <taxon>Spermatophyta</taxon>
        <taxon>Magnoliopsida</taxon>
        <taxon>eudicotyledons</taxon>
        <taxon>Gunneridae</taxon>
        <taxon>Pentapetalae</taxon>
        <taxon>rosids</taxon>
        <taxon>malvids</taxon>
        <taxon>Malvales</taxon>
        <taxon>Dipterocarpaceae</taxon>
        <taxon>Rubroshorea</taxon>
    </lineage>
</organism>
<dbReference type="AlphaFoldDB" id="A0AAV5L331"/>
<dbReference type="Proteomes" id="UP001054252">
    <property type="component" value="Unassembled WGS sequence"/>
</dbReference>
<dbReference type="EMBL" id="BPVZ01000091">
    <property type="protein sequence ID" value="GKV31532.1"/>
    <property type="molecule type" value="Genomic_DNA"/>
</dbReference>
<keyword evidence="2" id="KW-1185">Reference proteome</keyword>
<evidence type="ECO:0000313" key="2">
    <source>
        <dbReference type="Proteomes" id="UP001054252"/>
    </source>
</evidence>
<sequence>MFPQKSSSGLARVKSDAGVPLTLLKVRKEDFPNDPLLPHGRPLRRWWEERWIKMKFAPSDDLQEGGIPSCRIGTNLSTGMRKNNLILMESVLKYEICAENRNLEACAEKIKV</sequence>
<reference evidence="1 2" key="1">
    <citation type="journal article" date="2021" name="Commun. Biol.">
        <title>The genome of Shorea leprosula (Dipterocarpaceae) highlights the ecological relevance of drought in aseasonal tropical rainforests.</title>
        <authorList>
            <person name="Ng K.K.S."/>
            <person name="Kobayashi M.J."/>
            <person name="Fawcett J.A."/>
            <person name="Hatakeyama M."/>
            <person name="Paape T."/>
            <person name="Ng C.H."/>
            <person name="Ang C.C."/>
            <person name="Tnah L.H."/>
            <person name="Lee C.T."/>
            <person name="Nishiyama T."/>
            <person name="Sese J."/>
            <person name="O'Brien M.J."/>
            <person name="Copetti D."/>
            <person name="Mohd Noor M.I."/>
            <person name="Ong R.C."/>
            <person name="Putra M."/>
            <person name="Sireger I.Z."/>
            <person name="Indrioko S."/>
            <person name="Kosugi Y."/>
            <person name="Izuno A."/>
            <person name="Isagi Y."/>
            <person name="Lee S.L."/>
            <person name="Shimizu K.K."/>
        </authorList>
    </citation>
    <scope>NUCLEOTIDE SEQUENCE [LARGE SCALE GENOMIC DNA]</scope>
    <source>
        <strain evidence="1">214</strain>
    </source>
</reference>
<name>A0AAV5L331_9ROSI</name>
<proteinExistence type="predicted"/>
<evidence type="ECO:0000313" key="1">
    <source>
        <dbReference type="EMBL" id="GKV31532.1"/>
    </source>
</evidence>
<accession>A0AAV5L331</accession>
<comment type="caution">
    <text evidence="1">The sequence shown here is derived from an EMBL/GenBank/DDBJ whole genome shotgun (WGS) entry which is preliminary data.</text>
</comment>
<gene>
    <name evidence="1" type="ORF">SLEP1_g40214</name>
</gene>